<evidence type="ECO:0000313" key="2">
    <source>
        <dbReference type="Proteomes" id="UP001241377"/>
    </source>
</evidence>
<sequence>MLTLKYLKRNWEFLAAAFVVIYFVFLQVFFEKQDLGNSIRVIPQDVINAYPQQDGKFAYMQYATNKQYLELAINNFIVLERSGSRIADRVIIVKLSVRKDPGYSKFQAQAKENGIKLVVVPAIEISGTQSPEWADSFTKFHIFGQTQYDRVVYFDADSMFVGAEKAENGFKNVPKHIDELFNIPKSFDIALPQAYWVTNDDVKPPRGTQLPSQNDYERSVRQAVYATKKGEDSFSMLPKLLFPGHKFENRANFFASHVIVFTPSSKLFKTLKKYVHNPWLWLIFSRQRLRQPEDYDMEIINRYLDETLRKNRAIRIGILPHQVYGVLTGEFKELYHRRFVARPEELPFVDKFSNDGWNATDALLSLKMIHFSDAPIPKPWQKQTNHDYYNAYKIYCYDESFDPETYHQMYPDAKPRLTSDCESVNIWNWFMAEFHRQV</sequence>
<dbReference type="EMBL" id="JASBWR010000063">
    <property type="protein sequence ID" value="KAJ9100429.1"/>
    <property type="molecule type" value="Genomic_DNA"/>
</dbReference>
<organism evidence="1 2">
    <name type="scientific">Naganishia cerealis</name>
    <dbReference type="NCBI Taxonomy" id="610337"/>
    <lineage>
        <taxon>Eukaryota</taxon>
        <taxon>Fungi</taxon>
        <taxon>Dikarya</taxon>
        <taxon>Basidiomycota</taxon>
        <taxon>Agaricomycotina</taxon>
        <taxon>Tremellomycetes</taxon>
        <taxon>Filobasidiales</taxon>
        <taxon>Filobasidiaceae</taxon>
        <taxon>Naganishia</taxon>
    </lineage>
</organism>
<reference evidence="1" key="1">
    <citation type="submission" date="2023-04" db="EMBL/GenBank/DDBJ databases">
        <title>Draft Genome sequencing of Naganishia species isolated from polar environments using Oxford Nanopore Technology.</title>
        <authorList>
            <person name="Leo P."/>
            <person name="Venkateswaran K."/>
        </authorList>
    </citation>
    <scope>NUCLEOTIDE SEQUENCE</scope>
    <source>
        <strain evidence="1">MNA-CCFEE 5261</strain>
    </source>
</reference>
<protein>
    <submittedName>
        <fullName evidence="1">Uncharacterized protein</fullName>
    </submittedName>
</protein>
<accession>A0ACC2VMR8</accession>
<comment type="caution">
    <text evidence="1">The sequence shown here is derived from an EMBL/GenBank/DDBJ whole genome shotgun (WGS) entry which is preliminary data.</text>
</comment>
<evidence type="ECO:0000313" key="1">
    <source>
        <dbReference type="EMBL" id="KAJ9100429.1"/>
    </source>
</evidence>
<name>A0ACC2VMR8_9TREE</name>
<keyword evidence="2" id="KW-1185">Reference proteome</keyword>
<dbReference type="Proteomes" id="UP001241377">
    <property type="component" value="Unassembled WGS sequence"/>
</dbReference>
<proteinExistence type="predicted"/>
<gene>
    <name evidence="1" type="ORF">QFC19_005570</name>
</gene>